<protein>
    <submittedName>
        <fullName evidence="1">Uncharacterized protein</fullName>
    </submittedName>
</protein>
<dbReference type="InterPro" id="IPR016185">
    <property type="entry name" value="PreATP-grasp_dom_sf"/>
</dbReference>
<reference evidence="1 2" key="1">
    <citation type="submission" date="2023-12" db="EMBL/GenBank/DDBJ databases">
        <title>A high-quality genome assembly for Dillenia turbinata (Dilleniales).</title>
        <authorList>
            <person name="Chanderbali A."/>
        </authorList>
    </citation>
    <scope>NUCLEOTIDE SEQUENCE [LARGE SCALE GENOMIC DNA]</scope>
    <source>
        <strain evidence="1">LSX21</strain>
        <tissue evidence="1">Leaf</tissue>
    </source>
</reference>
<dbReference type="Proteomes" id="UP001370490">
    <property type="component" value="Unassembled WGS sequence"/>
</dbReference>
<keyword evidence="2" id="KW-1185">Reference proteome</keyword>
<feature type="non-terminal residue" evidence="1">
    <location>
        <position position="1"/>
    </location>
</feature>
<dbReference type="PROSITE" id="PS00843">
    <property type="entry name" value="DALA_DALA_LIGASE_1"/>
    <property type="match status" value="1"/>
</dbReference>
<organism evidence="1 2">
    <name type="scientific">Dillenia turbinata</name>
    <dbReference type="NCBI Taxonomy" id="194707"/>
    <lineage>
        <taxon>Eukaryota</taxon>
        <taxon>Viridiplantae</taxon>
        <taxon>Streptophyta</taxon>
        <taxon>Embryophyta</taxon>
        <taxon>Tracheophyta</taxon>
        <taxon>Spermatophyta</taxon>
        <taxon>Magnoliopsida</taxon>
        <taxon>eudicotyledons</taxon>
        <taxon>Gunneridae</taxon>
        <taxon>Pentapetalae</taxon>
        <taxon>Dilleniales</taxon>
        <taxon>Dilleniaceae</taxon>
        <taxon>Dillenia</taxon>
    </lineage>
</organism>
<sequence length="179" mass="19808">ISGMEQTSFLFQQASKVGFSHSNIHRSIIQRACSRFPSLASFNGLPNTSSTRSKSEQVIKALIKEEGAHKVFVVFGGDTSEWQLEVTPCLLAPSVADLSDENEIQEYPVSSKTGHSCILLFYGTQLSKFLMHALRHLFYLCTVHGGIGEDGTLQSLLESEGVPYTGMIHLGIFLQYYSR</sequence>
<dbReference type="Gene3D" id="3.40.50.20">
    <property type="match status" value="1"/>
</dbReference>
<name>A0AAN8WD21_9MAGN</name>
<proteinExistence type="predicted"/>
<dbReference type="EMBL" id="JBAMMX010000002">
    <property type="protein sequence ID" value="KAK6946072.1"/>
    <property type="molecule type" value="Genomic_DNA"/>
</dbReference>
<dbReference type="SUPFAM" id="SSF52440">
    <property type="entry name" value="PreATP-grasp domain"/>
    <property type="match status" value="1"/>
</dbReference>
<evidence type="ECO:0000313" key="2">
    <source>
        <dbReference type="Proteomes" id="UP001370490"/>
    </source>
</evidence>
<dbReference type="Gene3D" id="3.30.470.20">
    <property type="entry name" value="ATP-grasp fold, B domain"/>
    <property type="match status" value="1"/>
</dbReference>
<gene>
    <name evidence="1" type="ORF">RJ641_013616</name>
</gene>
<evidence type="ECO:0000313" key="1">
    <source>
        <dbReference type="EMBL" id="KAK6946072.1"/>
    </source>
</evidence>
<accession>A0AAN8WD21</accession>
<dbReference type="AlphaFoldDB" id="A0AAN8WD21"/>
<dbReference type="InterPro" id="IPR000291">
    <property type="entry name" value="D-Ala_lig_Van_CS"/>
</dbReference>
<comment type="caution">
    <text evidence="1">The sequence shown here is derived from an EMBL/GenBank/DDBJ whole genome shotgun (WGS) entry which is preliminary data.</text>
</comment>